<keyword evidence="4 6" id="KW-1133">Transmembrane helix</keyword>
<keyword evidence="5 6" id="KW-0472">Membrane</keyword>
<name>A0AAU9IB66_9CILI</name>
<evidence type="ECO:0000256" key="6">
    <source>
        <dbReference type="SAM" id="Phobius"/>
    </source>
</evidence>
<comment type="subcellular location">
    <subcellularLocation>
        <location evidence="1">Cell membrane</location>
        <topology evidence="1">Multi-pass membrane protein</topology>
    </subcellularLocation>
</comment>
<reference evidence="8" key="1">
    <citation type="submission" date="2021-09" db="EMBL/GenBank/DDBJ databases">
        <authorList>
            <consortium name="AG Swart"/>
            <person name="Singh M."/>
            <person name="Singh A."/>
            <person name="Seah K."/>
            <person name="Emmerich C."/>
        </authorList>
    </citation>
    <scope>NUCLEOTIDE SEQUENCE</scope>
    <source>
        <strain evidence="8">ATCC30299</strain>
    </source>
</reference>
<feature type="transmembrane region" description="Helical" evidence="6">
    <location>
        <begin position="377"/>
        <end position="402"/>
    </location>
</feature>
<dbReference type="Gene3D" id="3.30.450.20">
    <property type="entry name" value="PAS domain"/>
    <property type="match status" value="1"/>
</dbReference>
<dbReference type="AlphaFoldDB" id="A0AAU9IB66"/>
<dbReference type="InterPro" id="IPR033479">
    <property type="entry name" value="dCache_1"/>
</dbReference>
<evidence type="ECO:0000313" key="9">
    <source>
        <dbReference type="Proteomes" id="UP001162131"/>
    </source>
</evidence>
<gene>
    <name evidence="8" type="ORF">BSTOLATCC_MIC3972</name>
</gene>
<dbReference type="GO" id="GO:0005886">
    <property type="term" value="C:plasma membrane"/>
    <property type="evidence" value="ECO:0007669"/>
    <property type="project" value="UniProtKB-SubCell"/>
</dbReference>
<evidence type="ECO:0000256" key="4">
    <source>
        <dbReference type="ARBA" id="ARBA00022989"/>
    </source>
</evidence>
<feature type="domain" description="Cache" evidence="7">
    <location>
        <begin position="130"/>
        <end position="339"/>
    </location>
</feature>
<dbReference type="InterPro" id="IPR029151">
    <property type="entry name" value="Sensor-like_sf"/>
</dbReference>
<dbReference type="Proteomes" id="UP001162131">
    <property type="component" value="Unassembled WGS sequence"/>
</dbReference>
<keyword evidence="2" id="KW-1003">Cell membrane</keyword>
<dbReference type="CDD" id="cd12913">
    <property type="entry name" value="PDC1_MCP_like"/>
    <property type="match status" value="1"/>
</dbReference>
<evidence type="ECO:0000259" key="7">
    <source>
        <dbReference type="Pfam" id="PF02743"/>
    </source>
</evidence>
<keyword evidence="3 6" id="KW-0812">Transmembrane</keyword>
<evidence type="ECO:0000256" key="1">
    <source>
        <dbReference type="ARBA" id="ARBA00004651"/>
    </source>
</evidence>
<dbReference type="EMBL" id="CAJZBQ010000004">
    <property type="protein sequence ID" value="CAG9311686.1"/>
    <property type="molecule type" value="Genomic_DNA"/>
</dbReference>
<evidence type="ECO:0000256" key="3">
    <source>
        <dbReference type="ARBA" id="ARBA00022692"/>
    </source>
</evidence>
<evidence type="ECO:0000256" key="2">
    <source>
        <dbReference type="ARBA" id="ARBA00022475"/>
    </source>
</evidence>
<dbReference type="SUPFAM" id="SSF103190">
    <property type="entry name" value="Sensory domain-like"/>
    <property type="match status" value="1"/>
</dbReference>
<accession>A0AAU9IB66</accession>
<keyword evidence="9" id="KW-1185">Reference proteome</keyword>
<sequence>MGFMDRFNKWTMRQQLQVAFVVTSFLLVGILILITRLQLDWLKNQMIDRSDTVVIDSLRDQMRDLGREKAAFIERELENTMNYVKVLRDIDMILLGFNSYTKAPIALTATETGVWNYDIPASQIVDVNGTSYTYATGVFLSKYSDDMSTEGTALMKAQHAMDKIFPHIWRTEYSGIYFGFEIEELFHYYPGYKNSDQSYTPLVREWYYKAANKTDGSVIITEPYTDADSGVWMITSSCALIVNSSVYGVAGADLSLAYLSTEINNVVILDSGFMMLVSSEGMIICMPDSWSYLGTSIRIYDETKTGISLNTWNSLISGSDDELQTFYDINGTEYYTIVTPVIPEGFTKASHYLLTCAYRTEAREPISHMKDKYDTTYWTIFWIVIAIAIITFLIIVVLIYFVTRKVSSQLKEIERVFTKLTHRGLFPDITKGINLEKIEKAESSMPGLVQACIQKIDSIQKKEESFYFFEWGSTRPSDELIFEDWCSKIYPFNLYHDKDMSWRATIPNLTKVVANKPTNK</sequence>
<proteinExistence type="predicted"/>
<dbReference type="Pfam" id="PF02743">
    <property type="entry name" value="dCache_1"/>
    <property type="match status" value="1"/>
</dbReference>
<evidence type="ECO:0000313" key="8">
    <source>
        <dbReference type="EMBL" id="CAG9311686.1"/>
    </source>
</evidence>
<organism evidence="8 9">
    <name type="scientific">Blepharisma stoltei</name>
    <dbReference type="NCBI Taxonomy" id="1481888"/>
    <lineage>
        <taxon>Eukaryota</taxon>
        <taxon>Sar</taxon>
        <taxon>Alveolata</taxon>
        <taxon>Ciliophora</taxon>
        <taxon>Postciliodesmatophora</taxon>
        <taxon>Heterotrichea</taxon>
        <taxon>Heterotrichida</taxon>
        <taxon>Blepharismidae</taxon>
        <taxon>Blepharisma</taxon>
    </lineage>
</organism>
<evidence type="ECO:0000256" key="5">
    <source>
        <dbReference type="ARBA" id="ARBA00023136"/>
    </source>
</evidence>
<comment type="caution">
    <text evidence="8">The sequence shown here is derived from an EMBL/GenBank/DDBJ whole genome shotgun (WGS) entry which is preliminary data.</text>
</comment>
<protein>
    <recommendedName>
        <fullName evidence="7">Cache domain-containing protein</fullName>
    </recommendedName>
</protein>